<dbReference type="Proteomes" id="UP000050783">
    <property type="component" value="Unassembled WGS sequence"/>
</dbReference>
<gene>
    <name evidence="1" type="ORF">RUA4292_00556</name>
</gene>
<name>A0A0P1EC10_9RHOB</name>
<sequence length="46" mass="5210">MAQLGCDHVQEFGNGKPMPFEKTLDWMATHQNKLNGMPKIGRQARP</sequence>
<reference evidence="1 2" key="1">
    <citation type="submission" date="2015-09" db="EMBL/GenBank/DDBJ databases">
        <authorList>
            <consortium name="Swine Surveillance"/>
        </authorList>
    </citation>
    <scope>NUCLEOTIDE SEQUENCE [LARGE SCALE GENOMIC DNA]</scope>
    <source>
        <strain evidence="1 2">CECT 4292</strain>
    </source>
</reference>
<protein>
    <submittedName>
        <fullName evidence="1">Uncharacterized protein</fullName>
    </submittedName>
</protein>
<organism evidence="1 2">
    <name type="scientific">Ruegeria atlantica</name>
    <dbReference type="NCBI Taxonomy" id="81569"/>
    <lineage>
        <taxon>Bacteria</taxon>
        <taxon>Pseudomonadati</taxon>
        <taxon>Pseudomonadota</taxon>
        <taxon>Alphaproteobacteria</taxon>
        <taxon>Rhodobacterales</taxon>
        <taxon>Roseobacteraceae</taxon>
        <taxon>Ruegeria</taxon>
    </lineage>
</organism>
<proteinExistence type="predicted"/>
<evidence type="ECO:0000313" key="2">
    <source>
        <dbReference type="Proteomes" id="UP000050783"/>
    </source>
</evidence>
<dbReference type="EMBL" id="CYPU01000011">
    <property type="protein sequence ID" value="CUH46391.1"/>
    <property type="molecule type" value="Genomic_DNA"/>
</dbReference>
<evidence type="ECO:0000313" key="1">
    <source>
        <dbReference type="EMBL" id="CUH46391.1"/>
    </source>
</evidence>
<dbReference type="AlphaFoldDB" id="A0A0P1EC10"/>
<accession>A0A0P1EC10</accession>